<comment type="caution">
    <text evidence="2">The sequence shown here is derived from an EMBL/GenBank/DDBJ whole genome shotgun (WGS) entry which is preliminary data.</text>
</comment>
<accession>A0A7Z0D7E6</accession>
<dbReference type="InterPro" id="IPR041581">
    <property type="entry name" value="Glyoxalase_6"/>
</dbReference>
<dbReference type="SUPFAM" id="SSF54593">
    <property type="entry name" value="Glyoxalase/Bleomycin resistance protein/Dihydroxybiphenyl dioxygenase"/>
    <property type="match status" value="1"/>
</dbReference>
<keyword evidence="2" id="KW-0456">Lyase</keyword>
<proteinExistence type="predicted"/>
<keyword evidence="3" id="KW-1185">Reference proteome</keyword>
<sequence>MTSRLAAVTFDCLDVARTSAFWSAVTKIDIDDGANEWFATLGRSSAGPAWFFARVDEHTADKTPIHVDLAAEGDWLAEVDRIVGLGAEFVRRVDEHGFNWVTLRDPEGNLFDVAAAH</sequence>
<dbReference type="EMBL" id="JACBZS010000001">
    <property type="protein sequence ID" value="NYI70271.1"/>
    <property type="molecule type" value="Genomic_DNA"/>
</dbReference>
<dbReference type="Proteomes" id="UP000527616">
    <property type="component" value="Unassembled WGS sequence"/>
</dbReference>
<reference evidence="2 3" key="1">
    <citation type="submission" date="2020-07" db="EMBL/GenBank/DDBJ databases">
        <title>Sequencing the genomes of 1000 actinobacteria strains.</title>
        <authorList>
            <person name="Klenk H.-P."/>
        </authorList>
    </citation>
    <scope>NUCLEOTIDE SEQUENCE [LARGE SCALE GENOMIC DNA]</scope>
    <source>
        <strain evidence="2 3">DSM 103164</strain>
    </source>
</reference>
<dbReference type="PANTHER" id="PTHR35908">
    <property type="entry name" value="HYPOTHETICAL FUSION PROTEIN"/>
    <property type="match status" value="1"/>
</dbReference>
<dbReference type="GO" id="GO:0016829">
    <property type="term" value="F:lyase activity"/>
    <property type="evidence" value="ECO:0007669"/>
    <property type="project" value="UniProtKB-KW"/>
</dbReference>
<evidence type="ECO:0000313" key="3">
    <source>
        <dbReference type="Proteomes" id="UP000527616"/>
    </source>
</evidence>
<name>A0A7Z0D7E6_9ACTN</name>
<dbReference type="Pfam" id="PF18029">
    <property type="entry name" value="Glyoxalase_6"/>
    <property type="match status" value="1"/>
</dbReference>
<dbReference type="AlphaFoldDB" id="A0A7Z0D7E6"/>
<feature type="domain" description="Glyoxalase-like" evidence="1">
    <location>
        <begin position="8"/>
        <end position="113"/>
    </location>
</feature>
<dbReference type="Gene3D" id="3.10.180.10">
    <property type="entry name" value="2,3-Dihydroxybiphenyl 1,2-Dioxygenase, domain 1"/>
    <property type="match status" value="1"/>
</dbReference>
<gene>
    <name evidence="2" type="ORF">GGQ54_000831</name>
</gene>
<evidence type="ECO:0000313" key="2">
    <source>
        <dbReference type="EMBL" id="NYI70271.1"/>
    </source>
</evidence>
<dbReference type="InterPro" id="IPR029068">
    <property type="entry name" value="Glyas_Bleomycin-R_OHBP_Dase"/>
</dbReference>
<protein>
    <submittedName>
        <fullName evidence="2">Putative enzyme related to lactoylglutathione lyase</fullName>
    </submittedName>
</protein>
<evidence type="ECO:0000259" key="1">
    <source>
        <dbReference type="Pfam" id="PF18029"/>
    </source>
</evidence>
<organism evidence="2 3">
    <name type="scientific">Naumannella cuiyingiana</name>
    <dbReference type="NCBI Taxonomy" id="1347891"/>
    <lineage>
        <taxon>Bacteria</taxon>
        <taxon>Bacillati</taxon>
        <taxon>Actinomycetota</taxon>
        <taxon>Actinomycetes</taxon>
        <taxon>Propionibacteriales</taxon>
        <taxon>Propionibacteriaceae</taxon>
        <taxon>Naumannella</taxon>
    </lineage>
</organism>
<dbReference type="PANTHER" id="PTHR35908:SF1">
    <property type="entry name" value="CONSERVED PROTEIN"/>
    <property type="match status" value="1"/>
</dbReference>
<dbReference type="RefSeq" id="WP_179444244.1">
    <property type="nucleotide sequence ID" value="NZ_JACBZS010000001.1"/>
</dbReference>